<name>A0A0E4A0U9_9BACT</name>
<organism evidence="6 7">
    <name type="scientific">Spirosoma radiotolerans</name>
    <dbReference type="NCBI Taxonomy" id="1379870"/>
    <lineage>
        <taxon>Bacteria</taxon>
        <taxon>Pseudomonadati</taxon>
        <taxon>Bacteroidota</taxon>
        <taxon>Cytophagia</taxon>
        <taxon>Cytophagales</taxon>
        <taxon>Cytophagaceae</taxon>
        <taxon>Spirosoma</taxon>
    </lineage>
</organism>
<dbReference type="PATRIC" id="fig|1379870.5.peg.3951"/>
<dbReference type="InterPro" id="IPR036737">
    <property type="entry name" value="OmpA-like_sf"/>
</dbReference>
<evidence type="ECO:0000256" key="1">
    <source>
        <dbReference type="ARBA" id="ARBA00004442"/>
    </source>
</evidence>
<dbReference type="PROSITE" id="PS51123">
    <property type="entry name" value="OMPA_2"/>
    <property type="match status" value="1"/>
</dbReference>
<keyword evidence="7" id="KW-1185">Reference proteome</keyword>
<evidence type="ECO:0000313" key="7">
    <source>
        <dbReference type="Proteomes" id="UP000033054"/>
    </source>
</evidence>
<dbReference type="Gene3D" id="3.30.1330.60">
    <property type="entry name" value="OmpA-like domain"/>
    <property type="match status" value="1"/>
</dbReference>
<evidence type="ECO:0000259" key="5">
    <source>
        <dbReference type="PROSITE" id="PS51123"/>
    </source>
</evidence>
<dbReference type="InterPro" id="IPR006665">
    <property type="entry name" value="OmpA-like"/>
</dbReference>
<dbReference type="OrthoDB" id="911314at2"/>
<dbReference type="CDD" id="cd07185">
    <property type="entry name" value="OmpA_C-like"/>
    <property type="match status" value="1"/>
</dbReference>
<reference evidence="6 7" key="1">
    <citation type="journal article" date="2014" name="Curr. Microbiol.">
        <title>Spirosoma radiotolerans sp. nov., a gamma-radiation-resistant bacterium isolated from gamma ray-irradiated soil.</title>
        <authorList>
            <person name="Lee J.J."/>
            <person name="Srinivasan S."/>
            <person name="Lim S."/>
            <person name="Joe M."/>
            <person name="Im S."/>
            <person name="Bae S.I."/>
            <person name="Park K.R."/>
            <person name="Han J.H."/>
            <person name="Park S.H."/>
            <person name="Joo B.M."/>
            <person name="Park S.J."/>
            <person name="Kim M.K."/>
        </authorList>
    </citation>
    <scope>NUCLEOTIDE SEQUENCE [LARGE SCALE GENOMIC DNA]</scope>
    <source>
        <strain evidence="6 7">DG5A</strain>
    </source>
</reference>
<dbReference type="InterPro" id="IPR006664">
    <property type="entry name" value="OMP_bac"/>
</dbReference>
<evidence type="ECO:0000256" key="2">
    <source>
        <dbReference type="ARBA" id="ARBA00023136"/>
    </source>
</evidence>
<dbReference type="EMBL" id="CP010429">
    <property type="protein sequence ID" value="AKD58623.1"/>
    <property type="molecule type" value="Genomic_DNA"/>
</dbReference>
<dbReference type="KEGG" id="srd:SD10_18275"/>
<dbReference type="GO" id="GO:0009279">
    <property type="term" value="C:cell outer membrane"/>
    <property type="evidence" value="ECO:0007669"/>
    <property type="project" value="UniProtKB-SubCell"/>
</dbReference>
<feature type="domain" description="OmpA-like" evidence="5">
    <location>
        <begin position="287"/>
        <end position="401"/>
    </location>
</feature>
<dbReference type="STRING" id="1379870.SD10_18275"/>
<comment type="subcellular location">
    <subcellularLocation>
        <location evidence="1">Cell outer membrane</location>
    </subcellularLocation>
</comment>
<evidence type="ECO:0000256" key="4">
    <source>
        <dbReference type="PROSITE-ProRule" id="PRU00473"/>
    </source>
</evidence>
<dbReference type="AlphaFoldDB" id="A0A0E4A0U9"/>
<dbReference type="Pfam" id="PF00691">
    <property type="entry name" value="OmpA"/>
    <property type="match status" value="1"/>
</dbReference>
<evidence type="ECO:0000256" key="3">
    <source>
        <dbReference type="ARBA" id="ARBA00023237"/>
    </source>
</evidence>
<keyword evidence="6" id="KW-0282">Flagellum</keyword>
<protein>
    <submittedName>
        <fullName evidence="6">Flagellar motor protein MotB</fullName>
    </submittedName>
</protein>
<dbReference type="Proteomes" id="UP000033054">
    <property type="component" value="Chromosome"/>
</dbReference>
<dbReference type="InterPro" id="IPR050330">
    <property type="entry name" value="Bact_OuterMem_StrucFunc"/>
</dbReference>
<proteinExistence type="predicted"/>
<keyword evidence="2 4" id="KW-0472">Membrane</keyword>
<dbReference type="RefSeq" id="WP_046579750.1">
    <property type="nucleotide sequence ID" value="NZ_CP010429.1"/>
</dbReference>
<keyword evidence="3" id="KW-0998">Cell outer membrane</keyword>
<evidence type="ECO:0000313" key="6">
    <source>
        <dbReference type="EMBL" id="AKD58623.1"/>
    </source>
</evidence>
<gene>
    <name evidence="6" type="ORF">SD10_18275</name>
</gene>
<dbReference type="PRINTS" id="PR01021">
    <property type="entry name" value="OMPADOMAIN"/>
</dbReference>
<dbReference type="PANTHER" id="PTHR30329">
    <property type="entry name" value="STATOR ELEMENT OF FLAGELLAR MOTOR COMPLEX"/>
    <property type="match status" value="1"/>
</dbReference>
<dbReference type="PANTHER" id="PTHR30329:SF21">
    <property type="entry name" value="LIPOPROTEIN YIAD-RELATED"/>
    <property type="match status" value="1"/>
</dbReference>
<keyword evidence="6" id="KW-0966">Cell projection</keyword>
<accession>A0A0E4A0U9</accession>
<dbReference type="SUPFAM" id="SSF103088">
    <property type="entry name" value="OmpA-like"/>
    <property type="match status" value="1"/>
</dbReference>
<sequence length="401" mass="43689">MIRSSQKALLTLVVYFLLVGSGMVRSQAIDYSRINASGGAHRPALAPIKSDSTRNNKPSLLTIKVFSGDITQPLTSAVAVMTSRVTNRTERVVIANGQLTRIFEKPDNLTIEVSAAGYRPAQRTMAIAVSPQGNRYEFDAQLDRMTISLTMSAVDRSTNKIIPDVRFTISSKISGMTSTTLTPDATTGLSKIELPSKGTYVVSSIAKGYADFVKPIKLDSAQNEARFILTASPKPEPVKPQSLPEISVVGNASPPGPPIDRARPTVPVIRSTIAGPSVAVKQPFGVIEKGKPVRLNDIYFDQSSPVLRPESFTELDQLSSILLANPTMQIEIRGHTDNQGDFDLNVKLSRDRCQAIIDYLVGKGIQKIRLKAVGRGPIDPIAPNNTEENRRKNRRVEFVVI</sequence>
<dbReference type="HOGENOM" id="CLU_690604_0_0_10"/>
<keyword evidence="6" id="KW-0969">Cilium</keyword>